<dbReference type="Proteomes" id="UP001231124">
    <property type="component" value="Unassembled WGS sequence"/>
</dbReference>
<sequence>MASRPDDPFDLCRFVEAQADSLATALAELRAGRKRSHWIWYVFPQIAGLGSSPMARRYAIASLDEARAYLAHPVLGPRLRECTQAALAGATGSAHDLFGSPDDLKFRSSMTLFAAAAPGDPLFERALDRFYDGGRDERTLATLRAPS</sequence>
<evidence type="ECO:0000313" key="2">
    <source>
        <dbReference type="Proteomes" id="UP001231124"/>
    </source>
</evidence>
<dbReference type="SUPFAM" id="SSF140736">
    <property type="entry name" value="Rv1873-like"/>
    <property type="match status" value="1"/>
</dbReference>
<dbReference type="RefSeq" id="WP_238201055.1">
    <property type="nucleotide sequence ID" value="NZ_BPQE01000002.1"/>
</dbReference>
<comment type="caution">
    <text evidence="1">The sequence shown here is derived from an EMBL/GenBank/DDBJ whole genome shotgun (WGS) entry which is preliminary data.</text>
</comment>
<protein>
    <submittedName>
        <fullName evidence="1">Uncharacterized protein (DUF1810 family)</fullName>
    </submittedName>
</protein>
<name>A0ABU0HW87_9HYPH</name>
<dbReference type="PIRSF" id="PIRSF008546">
    <property type="entry name" value="UCP008546"/>
    <property type="match status" value="1"/>
</dbReference>
<dbReference type="EMBL" id="JAUSVP010000002">
    <property type="protein sequence ID" value="MDQ0446586.1"/>
    <property type="molecule type" value="Genomic_DNA"/>
</dbReference>
<proteinExistence type="predicted"/>
<dbReference type="Pfam" id="PF08837">
    <property type="entry name" value="DUF1810"/>
    <property type="match status" value="1"/>
</dbReference>
<accession>A0ABU0HW87</accession>
<gene>
    <name evidence="1" type="ORF">QO012_001075</name>
</gene>
<keyword evidence="2" id="KW-1185">Reference proteome</keyword>
<dbReference type="Gene3D" id="1.25.40.380">
    <property type="entry name" value="Protein of unknown function DUF1810"/>
    <property type="match status" value="1"/>
</dbReference>
<organism evidence="1 2">
    <name type="scientific">Methylobacterium aerolatum</name>
    <dbReference type="NCBI Taxonomy" id="418708"/>
    <lineage>
        <taxon>Bacteria</taxon>
        <taxon>Pseudomonadati</taxon>
        <taxon>Pseudomonadota</taxon>
        <taxon>Alphaproteobacteria</taxon>
        <taxon>Hyphomicrobiales</taxon>
        <taxon>Methylobacteriaceae</taxon>
        <taxon>Methylobacterium</taxon>
    </lineage>
</organism>
<evidence type="ECO:0000313" key="1">
    <source>
        <dbReference type="EMBL" id="MDQ0446586.1"/>
    </source>
</evidence>
<reference evidence="1 2" key="1">
    <citation type="submission" date="2023-07" db="EMBL/GenBank/DDBJ databases">
        <title>Genomic Encyclopedia of Type Strains, Phase IV (KMG-IV): sequencing the most valuable type-strain genomes for metagenomic binning, comparative biology and taxonomic classification.</title>
        <authorList>
            <person name="Goeker M."/>
        </authorList>
    </citation>
    <scope>NUCLEOTIDE SEQUENCE [LARGE SCALE GENOMIC DNA]</scope>
    <source>
        <strain evidence="1 2">DSM 19013</strain>
    </source>
</reference>
<dbReference type="InterPro" id="IPR036287">
    <property type="entry name" value="Rv1873-like_sf"/>
</dbReference>
<dbReference type="InterPro" id="IPR014937">
    <property type="entry name" value="DUF1810"/>
</dbReference>